<evidence type="ECO:0000313" key="2">
    <source>
        <dbReference type="Proteomes" id="UP000183794"/>
    </source>
</evidence>
<evidence type="ECO:0000313" key="1">
    <source>
        <dbReference type="EMBL" id="SGZ13525.1"/>
    </source>
</evidence>
<dbReference type="InterPro" id="IPR050276">
    <property type="entry name" value="MshD_Acetyltransferase"/>
</dbReference>
<dbReference type="OrthoDB" id="9805924at2"/>
<dbReference type="Pfam" id="PF00583">
    <property type="entry name" value="Acetyltransf_1"/>
    <property type="match status" value="1"/>
</dbReference>
<organism evidence="1 2">
    <name type="scientific">Moritella viscosa</name>
    <dbReference type="NCBI Taxonomy" id="80854"/>
    <lineage>
        <taxon>Bacteria</taxon>
        <taxon>Pseudomonadati</taxon>
        <taxon>Pseudomonadota</taxon>
        <taxon>Gammaproteobacteria</taxon>
        <taxon>Alteromonadales</taxon>
        <taxon>Moritellaceae</taxon>
        <taxon>Moritella</taxon>
    </lineage>
</organism>
<dbReference type="Gene3D" id="3.40.630.30">
    <property type="match status" value="1"/>
</dbReference>
<dbReference type="PANTHER" id="PTHR43617:SF22">
    <property type="entry name" value="L-AMINO ACID N-ACETYLTRANSFERASE AAAT"/>
    <property type="match status" value="1"/>
</dbReference>
<gene>
    <name evidence="1" type="ORF">NVI5450_3943</name>
</gene>
<accession>A0A090ID20</accession>
<dbReference type="GO" id="GO:0016747">
    <property type="term" value="F:acyltransferase activity, transferring groups other than amino-acyl groups"/>
    <property type="evidence" value="ECO:0007669"/>
    <property type="project" value="InterPro"/>
</dbReference>
<sequence>MDINLRKATLADAKEIANIHVISWKTSFAGLMPEKYISGHTESSRVDEWKKIISMNVEKVVVAESNNKVLGFMSFSVKSQVSRELELSKLYLFPSVYGKNLGSKFMHFLQTEATAQGVNTINLYVLDNNEPAIRFYSKHGFEFVDGYVSEEFEGETIIDLKMTKRV</sequence>
<reference evidence="1 2" key="1">
    <citation type="submission" date="2016-11" db="EMBL/GenBank/DDBJ databases">
        <authorList>
            <person name="Jaros S."/>
            <person name="Januszkiewicz K."/>
            <person name="Wedrychowicz H."/>
        </authorList>
    </citation>
    <scope>NUCLEOTIDE SEQUENCE [LARGE SCALE GENOMIC DNA]</scope>
    <source>
        <strain evidence="1">NVI 5450</strain>
    </source>
</reference>
<dbReference type="SUPFAM" id="SSF55729">
    <property type="entry name" value="Acyl-CoA N-acyltransferases (Nat)"/>
    <property type="match status" value="1"/>
</dbReference>
<dbReference type="RefSeq" id="WP_045110416.1">
    <property type="nucleotide sequence ID" value="NZ_CAWRBC010000154.1"/>
</dbReference>
<dbReference type="InterPro" id="IPR000182">
    <property type="entry name" value="GNAT_dom"/>
</dbReference>
<dbReference type="KEGG" id="mvs:MVIS_2211"/>
<proteinExistence type="predicted"/>
<dbReference type="PROSITE" id="PS51186">
    <property type="entry name" value="GNAT"/>
    <property type="match status" value="1"/>
</dbReference>
<dbReference type="AlphaFoldDB" id="A0A090ID20"/>
<dbReference type="EMBL" id="FPLD01000109">
    <property type="protein sequence ID" value="SGZ13525.1"/>
    <property type="molecule type" value="Genomic_DNA"/>
</dbReference>
<dbReference type="HOGENOM" id="CLU_013985_18_2_6"/>
<dbReference type="CDD" id="cd04301">
    <property type="entry name" value="NAT_SF"/>
    <property type="match status" value="1"/>
</dbReference>
<dbReference type="Proteomes" id="UP000183794">
    <property type="component" value="Unassembled WGS sequence"/>
</dbReference>
<dbReference type="InterPro" id="IPR016181">
    <property type="entry name" value="Acyl_CoA_acyltransferase"/>
</dbReference>
<dbReference type="PATRIC" id="fig|80854.5.peg.2363"/>
<dbReference type="PANTHER" id="PTHR43617">
    <property type="entry name" value="L-AMINO ACID N-ACETYLTRANSFERASE"/>
    <property type="match status" value="1"/>
</dbReference>
<protein>
    <submittedName>
        <fullName evidence="1">Putative transcriptional regulator</fullName>
    </submittedName>
</protein>
<name>A0A090ID20_9GAMM</name>